<evidence type="ECO:0000256" key="2">
    <source>
        <dbReference type="ARBA" id="ARBA00005417"/>
    </source>
</evidence>
<gene>
    <name evidence="9" type="ORF">ACFSGJ_08060</name>
</gene>
<dbReference type="PANTHER" id="PTHR43297:SF2">
    <property type="entry name" value="DIPEPTIDE TRANSPORT ATP-BINDING PROTEIN DPPD"/>
    <property type="match status" value="1"/>
</dbReference>
<evidence type="ECO:0000256" key="6">
    <source>
        <dbReference type="ARBA" id="ARBA00022840"/>
    </source>
</evidence>
<dbReference type="InterPro" id="IPR027417">
    <property type="entry name" value="P-loop_NTPase"/>
</dbReference>
<keyword evidence="5" id="KW-0547">Nucleotide-binding</keyword>
<keyword evidence="7" id="KW-0472">Membrane</keyword>
<evidence type="ECO:0000313" key="9">
    <source>
        <dbReference type="EMBL" id="MFD1912167.1"/>
    </source>
</evidence>
<proteinExistence type="inferred from homology"/>
<evidence type="ECO:0000256" key="5">
    <source>
        <dbReference type="ARBA" id="ARBA00022741"/>
    </source>
</evidence>
<organism evidence="9 10">
    <name type="scientific">Halodurantibacterium flavum</name>
    <dbReference type="NCBI Taxonomy" id="1382802"/>
    <lineage>
        <taxon>Bacteria</taxon>
        <taxon>Pseudomonadati</taxon>
        <taxon>Pseudomonadota</taxon>
        <taxon>Alphaproteobacteria</taxon>
        <taxon>Rhodobacterales</taxon>
        <taxon>Paracoccaceae</taxon>
        <taxon>Halodurantibacterium</taxon>
    </lineage>
</organism>
<evidence type="ECO:0000256" key="7">
    <source>
        <dbReference type="ARBA" id="ARBA00023136"/>
    </source>
</evidence>
<sequence>MTENATQTLNAQPLLSQPLLSMRDVSVRLGREPGSPALIEHIDLSIWPGETVGLVGESGSGKTTLGMSLMRLLPGLLDKGLTGEVLYDGRDLLRMRKSELTQVRGAEISMILQDPMASLNPVFTVGDQLREGLRLNATATGSLQDRAVAALESVRIPSPRARLDNHPHQMSGGMRQRVVGAIALTRGPRLLVADEPTTSLDVTIQYQFLDLLKELQNQTGMAMLFITHDFGVVARMCDRVVVMYAGQIVEQGRVRDIFRRPRHWYTSALLDSVPTVDHAPDRLPTIPGSPPSVTARPQGYRFHPRCANAQARCRVAMPPLDAGADHAVRCWFPLDKERVAA</sequence>
<dbReference type="PANTHER" id="PTHR43297">
    <property type="entry name" value="OLIGOPEPTIDE TRANSPORT ATP-BINDING PROTEIN APPD"/>
    <property type="match status" value="1"/>
</dbReference>
<dbReference type="GO" id="GO:0005524">
    <property type="term" value="F:ATP binding"/>
    <property type="evidence" value="ECO:0007669"/>
    <property type="project" value="UniProtKB-KW"/>
</dbReference>
<dbReference type="SMART" id="SM00382">
    <property type="entry name" value="AAA"/>
    <property type="match status" value="1"/>
</dbReference>
<dbReference type="InterPro" id="IPR013563">
    <property type="entry name" value="Oligopep_ABC_C"/>
</dbReference>
<evidence type="ECO:0000256" key="1">
    <source>
        <dbReference type="ARBA" id="ARBA00004417"/>
    </source>
</evidence>
<keyword evidence="10" id="KW-1185">Reference proteome</keyword>
<dbReference type="InterPro" id="IPR050388">
    <property type="entry name" value="ABC_Ni/Peptide_Import"/>
</dbReference>
<dbReference type="Gene3D" id="3.40.50.300">
    <property type="entry name" value="P-loop containing nucleotide triphosphate hydrolases"/>
    <property type="match status" value="1"/>
</dbReference>
<dbReference type="CDD" id="cd03257">
    <property type="entry name" value="ABC_NikE_OppD_transporters"/>
    <property type="match status" value="1"/>
</dbReference>
<dbReference type="EMBL" id="JBHUGH010000005">
    <property type="protein sequence ID" value="MFD1912167.1"/>
    <property type="molecule type" value="Genomic_DNA"/>
</dbReference>
<keyword evidence="6 9" id="KW-0067">ATP-binding</keyword>
<comment type="subcellular location">
    <subcellularLocation>
        <location evidence="1">Cell inner membrane</location>
        <topology evidence="1">Peripheral membrane protein</topology>
    </subcellularLocation>
</comment>
<dbReference type="PROSITE" id="PS50893">
    <property type="entry name" value="ABC_TRANSPORTER_2"/>
    <property type="match status" value="1"/>
</dbReference>
<accession>A0ABW4S3L6</accession>
<dbReference type="Proteomes" id="UP001597353">
    <property type="component" value="Unassembled WGS sequence"/>
</dbReference>
<dbReference type="InterPro" id="IPR003593">
    <property type="entry name" value="AAA+_ATPase"/>
</dbReference>
<dbReference type="Pfam" id="PF00005">
    <property type="entry name" value="ABC_tran"/>
    <property type="match status" value="1"/>
</dbReference>
<evidence type="ECO:0000259" key="8">
    <source>
        <dbReference type="PROSITE" id="PS50893"/>
    </source>
</evidence>
<comment type="similarity">
    <text evidence="2">Belongs to the ABC transporter superfamily.</text>
</comment>
<comment type="caution">
    <text evidence="9">The sequence shown here is derived from an EMBL/GenBank/DDBJ whole genome shotgun (WGS) entry which is preliminary data.</text>
</comment>
<keyword evidence="4" id="KW-1003">Cell membrane</keyword>
<dbReference type="InterPro" id="IPR003439">
    <property type="entry name" value="ABC_transporter-like_ATP-bd"/>
</dbReference>
<evidence type="ECO:0000256" key="3">
    <source>
        <dbReference type="ARBA" id="ARBA00022448"/>
    </source>
</evidence>
<protein>
    <submittedName>
        <fullName evidence="9">ABC transporter ATP-binding protein</fullName>
    </submittedName>
</protein>
<dbReference type="RefSeq" id="WP_390260574.1">
    <property type="nucleotide sequence ID" value="NZ_JBHUGH010000005.1"/>
</dbReference>
<dbReference type="Pfam" id="PF08352">
    <property type="entry name" value="oligo_HPY"/>
    <property type="match status" value="1"/>
</dbReference>
<evidence type="ECO:0000313" key="10">
    <source>
        <dbReference type="Proteomes" id="UP001597353"/>
    </source>
</evidence>
<evidence type="ECO:0000256" key="4">
    <source>
        <dbReference type="ARBA" id="ARBA00022475"/>
    </source>
</evidence>
<dbReference type="SUPFAM" id="SSF52540">
    <property type="entry name" value="P-loop containing nucleoside triphosphate hydrolases"/>
    <property type="match status" value="1"/>
</dbReference>
<feature type="domain" description="ABC transporter" evidence="8">
    <location>
        <begin position="20"/>
        <end position="270"/>
    </location>
</feature>
<keyword evidence="3" id="KW-0813">Transport</keyword>
<name>A0ABW4S3L6_9RHOB</name>
<dbReference type="NCBIfam" id="TIGR01727">
    <property type="entry name" value="oligo_HPY"/>
    <property type="match status" value="1"/>
</dbReference>
<reference evidence="10" key="1">
    <citation type="journal article" date="2019" name="Int. J. Syst. Evol. Microbiol.">
        <title>The Global Catalogue of Microorganisms (GCM) 10K type strain sequencing project: providing services to taxonomists for standard genome sequencing and annotation.</title>
        <authorList>
            <consortium name="The Broad Institute Genomics Platform"/>
            <consortium name="The Broad Institute Genome Sequencing Center for Infectious Disease"/>
            <person name="Wu L."/>
            <person name="Ma J."/>
        </authorList>
    </citation>
    <scope>NUCLEOTIDE SEQUENCE [LARGE SCALE GENOMIC DNA]</scope>
    <source>
        <strain evidence="10">CGMCC 4.7242</strain>
    </source>
</reference>